<comment type="caution">
    <text evidence="2">The sequence shown here is derived from an EMBL/GenBank/DDBJ whole genome shotgun (WGS) entry which is preliminary data.</text>
</comment>
<dbReference type="Proteomes" id="UP000499080">
    <property type="component" value="Unassembled WGS sequence"/>
</dbReference>
<evidence type="ECO:0000313" key="2">
    <source>
        <dbReference type="EMBL" id="GBM15664.1"/>
    </source>
</evidence>
<protein>
    <submittedName>
        <fullName evidence="2">Uncharacterized protein</fullName>
    </submittedName>
</protein>
<reference evidence="2 3" key="1">
    <citation type="journal article" date="2019" name="Sci. Rep.">
        <title>Orb-weaving spider Araneus ventricosus genome elucidates the spidroin gene catalogue.</title>
        <authorList>
            <person name="Kono N."/>
            <person name="Nakamura H."/>
            <person name="Ohtoshi R."/>
            <person name="Moran D.A.P."/>
            <person name="Shinohara A."/>
            <person name="Yoshida Y."/>
            <person name="Fujiwara M."/>
            <person name="Mori M."/>
            <person name="Tomita M."/>
            <person name="Arakawa K."/>
        </authorList>
    </citation>
    <scope>NUCLEOTIDE SEQUENCE [LARGE SCALE GENOMIC DNA]</scope>
</reference>
<sequence length="110" mass="12160">MQVIFGAHDPRRGPNPWYWYVGDAGSFQFWELDDLLLLLEAKGVWLAILALHHQSSFGSCGIVVGAHSGNWIVCCCCWRQRMCGWDLPGSCGIVAGALQELVPVKSSYCC</sequence>
<name>A0A4Y2DIJ4_ARAVE</name>
<organism evidence="2 3">
    <name type="scientific">Araneus ventricosus</name>
    <name type="common">Orbweaver spider</name>
    <name type="synonym">Epeira ventricosa</name>
    <dbReference type="NCBI Taxonomy" id="182803"/>
    <lineage>
        <taxon>Eukaryota</taxon>
        <taxon>Metazoa</taxon>
        <taxon>Ecdysozoa</taxon>
        <taxon>Arthropoda</taxon>
        <taxon>Chelicerata</taxon>
        <taxon>Arachnida</taxon>
        <taxon>Araneae</taxon>
        <taxon>Araneomorphae</taxon>
        <taxon>Entelegynae</taxon>
        <taxon>Araneoidea</taxon>
        <taxon>Araneidae</taxon>
        <taxon>Araneus</taxon>
    </lineage>
</organism>
<dbReference type="EMBL" id="BGPR01166631">
    <property type="protein sequence ID" value="GBM15604.1"/>
    <property type="molecule type" value="Genomic_DNA"/>
</dbReference>
<evidence type="ECO:0000313" key="3">
    <source>
        <dbReference type="Proteomes" id="UP000499080"/>
    </source>
</evidence>
<dbReference type="AlphaFoldDB" id="A0A4Y2DIJ4"/>
<dbReference type="EMBL" id="BGPR01166643">
    <property type="protein sequence ID" value="GBM15664.1"/>
    <property type="molecule type" value="Genomic_DNA"/>
</dbReference>
<keyword evidence="3" id="KW-1185">Reference proteome</keyword>
<gene>
    <name evidence="2" type="ORF">AVEN_123477_1</name>
    <name evidence="1" type="ORF">AVEN_17834_1</name>
</gene>
<accession>A0A4Y2DIJ4</accession>
<evidence type="ECO:0000313" key="1">
    <source>
        <dbReference type="EMBL" id="GBM15604.1"/>
    </source>
</evidence>
<proteinExistence type="predicted"/>